<keyword evidence="5" id="KW-0449">Lipoprotein</keyword>
<dbReference type="InterPro" id="IPR050490">
    <property type="entry name" value="Bact_solute-bd_prot1"/>
</dbReference>
<dbReference type="RefSeq" id="WP_078807306.1">
    <property type="nucleotide sequence ID" value="NZ_FUXI01000014.1"/>
</dbReference>
<organism evidence="6 7">
    <name type="scientific">Pilibacter termitis</name>
    <dbReference type="NCBI Taxonomy" id="263852"/>
    <lineage>
        <taxon>Bacteria</taxon>
        <taxon>Bacillati</taxon>
        <taxon>Bacillota</taxon>
        <taxon>Bacilli</taxon>
        <taxon>Lactobacillales</taxon>
        <taxon>Enterococcaceae</taxon>
        <taxon>Pilibacter</taxon>
    </lineage>
</organism>
<proteinExistence type="predicted"/>
<dbReference type="Gene3D" id="3.40.190.10">
    <property type="entry name" value="Periplasmic binding protein-like II"/>
    <property type="match status" value="2"/>
</dbReference>
<dbReference type="SUPFAM" id="SSF53850">
    <property type="entry name" value="Periplasmic binding protein-like II"/>
    <property type="match status" value="1"/>
</dbReference>
<gene>
    <name evidence="6" type="ORF">SAMN02745116_01371</name>
</gene>
<evidence type="ECO:0000256" key="3">
    <source>
        <dbReference type="ARBA" id="ARBA00023136"/>
    </source>
</evidence>
<dbReference type="PANTHER" id="PTHR43649:SF33">
    <property type="entry name" value="POLYGALACTURONAN_RHAMNOGALACTURONAN-BINDING PROTEIN YTCQ"/>
    <property type="match status" value="1"/>
</dbReference>
<dbReference type="InterPro" id="IPR006059">
    <property type="entry name" value="SBP"/>
</dbReference>
<evidence type="ECO:0000256" key="5">
    <source>
        <dbReference type="ARBA" id="ARBA00023288"/>
    </source>
</evidence>
<evidence type="ECO:0000313" key="6">
    <source>
        <dbReference type="EMBL" id="SJZ76734.1"/>
    </source>
</evidence>
<reference evidence="6 7" key="1">
    <citation type="submission" date="2017-02" db="EMBL/GenBank/DDBJ databases">
        <authorList>
            <person name="Peterson S.W."/>
        </authorList>
    </citation>
    <scope>NUCLEOTIDE SEQUENCE [LARGE SCALE GENOMIC DNA]</scope>
    <source>
        <strain evidence="6 7">ATCC BAA-1030</strain>
    </source>
</reference>
<keyword evidence="3" id="KW-0472">Membrane</keyword>
<keyword evidence="2" id="KW-0732">Signal</keyword>
<evidence type="ECO:0000313" key="7">
    <source>
        <dbReference type="Proteomes" id="UP000190328"/>
    </source>
</evidence>
<dbReference type="OrthoDB" id="2060074at2"/>
<dbReference type="AlphaFoldDB" id="A0A1T4NBW9"/>
<name>A0A1T4NBW9_9ENTE</name>
<keyword evidence="7" id="KW-1185">Reference proteome</keyword>
<dbReference type="PANTHER" id="PTHR43649">
    <property type="entry name" value="ARABINOSE-BINDING PROTEIN-RELATED"/>
    <property type="match status" value="1"/>
</dbReference>
<sequence length="434" mass="47830">MKLKTVFGTLGVVATSALLMTGCGNKEEEAEGKTSITFINHKTDWQADGTWDKYVKKFNEEYPDIKVNIQTITDYGGQMKTRMNSKDYGDVLMIPADIKPQDYGNFFEPLGKSKDLEEKYVLLADRQYEGVQYGLPSQANATGFLVNKKVMNDAGYKEFPTTTADFIKLMEAEKKLDGVTPFYTNYAAGWVLSNWDFIRAGVSGNPSITFDMANDTKAFTEGSTMWTIYDTLYQLANKGLIENDPTTTDWEQSKIDFANGKIGCLLLGSWAIPQLKDADDNKDNDSDVTFQAFPNQVDGKTYLAIGGDYNYGINKNSSDAKKKAARQFIDWMVDKSDYAEVNGGLSAVKGADLPVALQGLADAGVVLMEEKPAPAGKESLFTDVNNASEVGVGTTEDQKRRIVDAGIGNTKESFADIMKDLNTKWAKAVEENAK</sequence>
<keyword evidence="1" id="KW-1003">Cell membrane</keyword>
<dbReference type="STRING" id="263852.SAMN02745116_01371"/>
<accession>A0A1T4NBW9</accession>
<dbReference type="Pfam" id="PF01547">
    <property type="entry name" value="SBP_bac_1"/>
    <property type="match status" value="1"/>
</dbReference>
<evidence type="ECO:0000256" key="1">
    <source>
        <dbReference type="ARBA" id="ARBA00022475"/>
    </source>
</evidence>
<dbReference type="Proteomes" id="UP000190328">
    <property type="component" value="Unassembled WGS sequence"/>
</dbReference>
<evidence type="ECO:0000256" key="2">
    <source>
        <dbReference type="ARBA" id="ARBA00022729"/>
    </source>
</evidence>
<dbReference type="PROSITE" id="PS51257">
    <property type="entry name" value="PROKAR_LIPOPROTEIN"/>
    <property type="match status" value="1"/>
</dbReference>
<protein>
    <submittedName>
        <fullName evidence="6">ABC-type glycerol-3-phosphate transport system, substrate-binding protein</fullName>
    </submittedName>
</protein>
<keyword evidence="4" id="KW-0564">Palmitate</keyword>
<evidence type="ECO:0000256" key="4">
    <source>
        <dbReference type="ARBA" id="ARBA00023139"/>
    </source>
</evidence>
<dbReference type="EMBL" id="FUXI01000014">
    <property type="protein sequence ID" value="SJZ76734.1"/>
    <property type="molecule type" value="Genomic_DNA"/>
</dbReference>